<dbReference type="InterPro" id="IPR050952">
    <property type="entry name" value="TRIM-NHL_E3_ligases"/>
</dbReference>
<sequence>MKKKLLKPVFIIVIAVLCVGLIGLASNSAYAGLQATIGSQGTGNGQFDHPWGLGVNSTGWIFVAEYWNHRISLFDNSTSHNFSSHIVDPGVRENNCYRNTMDIQAGDPCGDDGEFNQPMDIEFDSSDNFWVLEVGNNRLQKFDQHGTFISKFGTACVMNIAGTAPERSVNGDLCNTSASGAVVAGDGQFYSPKDFAIDPSGNIWVADTNNNRIQKFDSSGNFLLKFGSEGCGRIEGGPGLVGEQYLGKFCNPVSLDFDSSGKLWVADHNNRRIQQFDSSGNYLTSFGGYGTTDGLFQNPHFMTIDSSDYVYVGDRERNNIQVFDDSFNFRYAITGLSDPKDIVIDHLNRLLVAYNHAVNVYTSSNSTAAASSTTLDFSTVYEYEILNFTGTQLSQITIPSSNGAASLEFSNVLNQTAADNTNKNIHLPNRIVVNATTADTDIDLVIQAGTSINGTNWNGGLELANNIDKSTISVEGQTINLATSFGSDDVDLTFSKPMRMKIDGMANQTFGYVNSAGVVNSTQTACLEDSFSNVTSMLGGSGQCSMTVGNDLIAYVYHFTKFFTSSDTPSSSSSSGGKNNCDSNGFGQNNSLRVYQVNYNINTFEVQVHAYSTCGSIQTKMTTPMQQSILGLSTDQPLLDDRIAIYSGFLDESEEKFNISIQNKRNSFTETFYIHDKSISKSYTGDTGYTSEQQGTQLPTVTSKQTTVVSEPSVTQIVQTIKDPITIDSKKQIPDEKSVTLQVQSIGYTPEPVVEETKPQCGVGTKLVDGICKIIKTDEPQFCFLFWCW</sequence>
<proteinExistence type="predicted"/>
<dbReference type="PANTHER" id="PTHR24104">
    <property type="entry name" value="E3 UBIQUITIN-PROTEIN LIGASE NHLRC1-RELATED"/>
    <property type="match status" value="1"/>
</dbReference>
<keyword evidence="3" id="KW-1185">Reference proteome</keyword>
<keyword evidence="1" id="KW-0677">Repeat</keyword>
<dbReference type="PANTHER" id="PTHR24104:SF25">
    <property type="entry name" value="PROTEIN LIN-41"/>
    <property type="match status" value="1"/>
</dbReference>
<dbReference type="EMBL" id="CP021324">
    <property type="protein sequence ID" value="ARS64509.1"/>
    <property type="molecule type" value="Genomic_DNA"/>
</dbReference>
<dbReference type="KEGG" id="nct:NMSP_0890"/>
<protein>
    <submittedName>
        <fullName evidence="2">NHL repeat protein</fullName>
    </submittedName>
</protein>
<accession>A0A2Z2HNJ6</accession>
<dbReference type="RefSeq" id="WP_086907599.1">
    <property type="nucleotide sequence ID" value="NZ_CP021324.1"/>
</dbReference>
<dbReference type="Pfam" id="PF01436">
    <property type="entry name" value="NHL"/>
    <property type="match status" value="4"/>
</dbReference>
<reference evidence="2 3" key="1">
    <citation type="journal article" date="2017" name="Environ. Microbiol.">
        <title>Genome and epigenome of a novel marine Thaumarchaeota strain suggest viral infection, phosphorothioation DNA modification and multiple restriction systems.</title>
        <authorList>
            <person name="Ahlgren N.A."/>
            <person name="Chen Y."/>
            <person name="Needham D.M."/>
            <person name="Parada A.E."/>
            <person name="Sachdeva R."/>
            <person name="Trinh V."/>
            <person name="Chen T."/>
            <person name="Fuhrman J.A."/>
        </authorList>
    </citation>
    <scope>NUCLEOTIDE SEQUENCE [LARGE SCALE GENOMIC DNA]</scope>
    <source>
        <strain evidence="2 3">SPOT01</strain>
    </source>
</reference>
<evidence type="ECO:0000313" key="3">
    <source>
        <dbReference type="Proteomes" id="UP000249949"/>
    </source>
</evidence>
<name>A0A2Z2HNJ6_9ARCH</name>
<evidence type="ECO:0000313" key="2">
    <source>
        <dbReference type="EMBL" id="ARS64509.1"/>
    </source>
</evidence>
<dbReference type="GO" id="GO:0008270">
    <property type="term" value="F:zinc ion binding"/>
    <property type="evidence" value="ECO:0007669"/>
    <property type="project" value="UniProtKB-KW"/>
</dbReference>
<gene>
    <name evidence="2" type="ORF">NMSP_0890</name>
</gene>
<evidence type="ECO:0000256" key="1">
    <source>
        <dbReference type="ARBA" id="ARBA00022737"/>
    </source>
</evidence>
<dbReference type="CDD" id="cd05819">
    <property type="entry name" value="NHL"/>
    <property type="match status" value="1"/>
</dbReference>
<dbReference type="Proteomes" id="UP000249949">
    <property type="component" value="Chromosome"/>
</dbReference>
<dbReference type="PROSITE" id="PS51125">
    <property type="entry name" value="NHL"/>
    <property type="match status" value="5"/>
</dbReference>
<dbReference type="InterPro" id="IPR011042">
    <property type="entry name" value="6-blade_b-propeller_TolB-like"/>
</dbReference>
<dbReference type="GeneID" id="32901351"/>
<dbReference type="AlphaFoldDB" id="A0A2Z2HNJ6"/>
<dbReference type="OrthoDB" id="295891at2157"/>
<dbReference type="SUPFAM" id="SSF63829">
    <property type="entry name" value="Calcium-dependent phosphotriesterase"/>
    <property type="match status" value="1"/>
</dbReference>
<organism evidence="2 3">
    <name type="scientific">Candidatus Nitrosomarinus catalinensis</name>
    <dbReference type="NCBI Taxonomy" id="1898749"/>
    <lineage>
        <taxon>Archaea</taxon>
        <taxon>Nitrososphaerota</taxon>
        <taxon>Nitrososphaeria</taxon>
        <taxon>Nitrosopumilales</taxon>
        <taxon>Nitrosopumilaceae</taxon>
        <taxon>Candidatus Nitrosomarinus</taxon>
    </lineage>
</organism>
<dbReference type="InterPro" id="IPR001258">
    <property type="entry name" value="NHL_repeat"/>
</dbReference>
<dbReference type="Gene3D" id="2.120.10.30">
    <property type="entry name" value="TolB, C-terminal domain"/>
    <property type="match status" value="4"/>
</dbReference>